<name>A0ACA9K330_9GLOM</name>
<keyword evidence="2" id="KW-1185">Reference proteome</keyword>
<evidence type="ECO:0000313" key="1">
    <source>
        <dbReference type="EMBL" id="CAG8449803.1"/>
    </source>
</evidence>
<comment type="caution">
    <text evidence="1">The sequence shown here is derived from an EMBL/GenBank/DDBJ whole genome shotgun (WGS) entry which is preliminary data.</text>
</comment>
<organism evidence="1 2">
    <name type="scientific">Dentiscutata heterogama</name>
    <dbReference type="NCBI Taxonomy" id="1316150"/>
    <lineage>
        <taxon>Eukaryota</taxon>
        <taxon>Fungi</taxon>
        <taxon>Fungi incertae sedis</taxon>
        <taxon>Mucoromycota</taxon>
        <taxon>Glomeromycotina</taxon>
        <taxon>Glomeromycetes</taxon>
        <taxon>Diversisporales</taxon>
        <taxon>Gigasporaceae</taxon>
        <taxon>Dentiscutata</taxon>
    </lineage>
</organism>
<protein>
    <submittedName>
        <fullName evidence="1">12883_t:CDS:1</fullName>
    </submittedName>
</protein>
<dbReference type="Proteomes" id="UP000789702">
    <property type="component" value="Unassembled WGS sequence"/>
</dbReference>
<sequence length="107" mass="12442">MSIILSYENWFEIARKGKFIKELEYRSFKNLKKIGSGGFGDVYSGHSEDLGDVAVKKLHQGLENDKDSVDKFIRELKNITEIAYNMYIIQFFGITQGMSDSYCKYYK</sequence>
<evidence type="ECO:0000313" key="2">
    <source>
        <dbReference type="Proteomes" id="UP000789702"/>
    </source>
</evidence>
<proteinExistence type="predicted"/>
<accession>A0ACA9K330</accession>
<dbReference type="EMBL" id="CAJVPU010000417">
    <property type="protein sequence ID" value="CAG8449803.1"/>
    <property type="molecule type" value="Genomic_DNA"/>
</dbReference>
<gene>
    <name evidence="1" type="ORF">DHETER_LOCUS777</name>
</gene>
<reference evidence="1" key="1">
    <citation type="submission" date="2021-06" db="EMBL/GenBank/DDBJ databases">
        <authorList>
            <person name="Kallberg Y."/>
            <person name="Tangrot J."/>
            <person name="Rosling A."/>
        </authorList>
    </citation>
    <scope>NUCLEOTIDE SEQUENCE</scope>
    <source>
        <strain evidence="1">IL203A</strain>
    </source>
</reference>